<evidence type="ECO:0000259" key="6">
    <source>
        <dbReference type="PROSITE" id="PS50144"/>
    </source>
</evidence>
<evidence type="ECO:0000313" key="9">
    <source>
        <dbReference type="Proteomes" id="UP000324897"/>
    </source>
</evidence>
<dbReference type="EMBL" id="RWGY01000005">
    <property type="protein sequence ID" value="TVU42484.1"/>
    <property type="molecule type" value="Genomic_DNA"/>
</dbReference>
<dbReference type="InterPro" id="IPR002083">
    <property type="entry name" value="MATH/TRAF_dom"/>
</dbReference>
<dbReference type="InterPro" id="IPR003653">
    <property type="entry name" value="Peptidase_C48_C"/>
</dbReference>
<dbReference type="SUPFAM" id="SSF54001">
    <property type="entry name" value="Cysteine proteinases"/>
    <property type="match status" value="1"/>
</dbReference>
<reference evidence="8 9" key="1">
    <citation type="journal article" date="2019" name="Sci. Rep.">
        <title>A high-quality genome of Eragrostis curvula grass provides insights into Poaceae evolution and supports new strategies to enhance forage quality.</title>
        <authorList>
            <person name="Carballo J."/>
            <person name="Santos B.A.C.M."/>
            <person name="Zappacosta D."/>
            <person name="Garbus I."/>
            <person name="Selva J.P."/>
            <person name="Gallo C.A."/>
            <person name="Diaz A."/>
            <person name="Albertini E."/>
            <person name="Caccamo M."/>
            <person name="Echenique V."/>
        </authorList>
    </citation>
    <scope>NUCLEOTIDE SEQUENCE [LARGE SCALE GENOMIC DNA]</scope>
    <source>
        <strain evidence="9">cv. Victoria</strain>
        <tissue evidence="8">Leaf</tissue>
    </source>
</reference>
<dbReference type="GO" id="GO:0005634">
    <property type="term" value="C:nucleus"/>
    <property type="evidence" value="ECO:0007669"/>
    <property type="project" value="TreeGrafter"/>
</dbReference>
<dbReference type="OrthoDB" id="6359816at2759"/>
<dbReference type="InterPro" id="IPR038765">
    <property type="entry name" value="Papain-like_cys_pep_sf"/>
</dbReference>
<dbReference type="GO" id="GO:0016929">
    <property type="term" value="F:deSUMOylase activity"/>
    <property type="evidence" value="ECO:0007669"/>
    <property type="project" value="TreeGrafter"/>
</dbReference>
<comment type="caution">
    <text evidence="8">The sequence shown here is derived from an EMBL/GenBank/DDBJ whole genome shotgun (WGS) entry which is preliminary data.</text>
</comment>
<sequence length="593" mass="66859">MSAAQTSSASAPFVFEVTKYSLHRCLDAGRYVRSAPFGVGGYTWAVCFYPGGNAIKTDSGDYVAVSVELTNKNVVAVVSYDMALVDLATGARWFATKSDKAMFDTRSSGGVGFWTWHLSRFMKRSELEASSFLRDDRLVIECTLTIISGILLPEDVQTTMPRTKEQTVMPWGLPIGLGWMKGLEEDLLARRIAAWSPFYTAHLEGLVKEGTSARGMIIRNMLSSAFRTLITSAFYYNVFGEEQQRSIGSEPTTVEKGTRCDSPRLPENDTDMVEMSYSTPDGTNNNSCVRITGTTVAERVKQNGRKRKIPSNLTDPTLLPRKHKAAHVCLKQEKVNKLDDLREKAAIQYIQTLCSSKESDGKLVYKSHRGSLVASAMRCLVGEPAKGLTSNIIDAYTAQMKPHTQGSRLLCPVWYGEMMVDKQRLDKCSRPEHLCFYQDFARKFFDYDLVFFPLIVTNGAHRHWIVAAMCTTKMEFQVLDSAWNLQRYRSTVESLVQGIAQMTSMARIAYPSLPNDVAAWRIKEIKNVPKQTDRCSCGVFIIKYMQCWNGTKMQPYFTQEDINMLRKRMVPELIFSQSNEVAEAKEDVRKIMT</sequence>
<dbReference type="SUPFAM" id="SSF49599">
    <property type="entry name" value="TRAF domain-like"/>
    <property type="match status" value="1"/>
</dbReference>
<dbReference type="PANTHER" id="PTHR12606">
    <property type="entry name" value="SENTRIN/SUMO-SPECIFIC PROTEASE"/>
    <property type="match status" value="1"/>
</dbReference>
<evidence type="ECO:0000259" key="7">
    <source>
        <dbReference type="PROSITE" id="PS50600"/>
    </source>
</evidence>
<dbReference type="PROSITE" id="PS50144">
    <property type="entry name" value="MATH"/>
    <property type="match status" value="1"/>
</dbReference>
<dbReference type="GO" id="GO:0016926">
    <property type="term" value="P:protein desumoylation"/>
    <property type="evidence" value="ECO:0007669"/>
    <property type="project" value="TreeGrafter"/>
</dbReference>
<feature type="domain" description="MATH" evidence="6">
    <location>
        <begin position="10"/>
        <end position="144"/>
    </location>
</feature>
<dbReference type="Gramene" id="TVU42484">
    <property type="protein sequence ID" value="TVU42484"/>
    <property type="gene ID" value="EJB05_08893"/>
</dbReference>
<feature type="non-terminal residue" evidence="8">
    <location>
        <position position="1"/>
    </location>
</feature>
<protein>
    <recommendedName>
        <fullName evidence="10">Ubiquitin-like protease family profile domain-containing protein</fullName>
    </recommendedName>
</protein>
<evidence type="ECO:0000313" key="8">
    <source>
        <dbReference type="EMBL" id="TVU42484.1"/>
    </source>
</evidence>
<name>A0A5J9W4Q3_9POAL</name>
<dbReference type="Proteomes" id="UP000324897">
    <property type="component" value="Unassembled WGS sequence"/>
</dbReference>
<evidence type="ECO:0000256" key="5">
    <source>
        <dbReference type="SAM" id="MobiDB-lite"/>
    </source>
</evidence>
<dbReference type="GO" id="GO:0006508">
    <property type="term" value="P:proteolysis"/>
    <property type="evidence" value="ECO:0007669"/>
    <property type="project" value="UniProtKB-KW"/>
</dbReference>
<dbReference type="Pfam" id="PF22486">
    <property type="entry name" value="MATH_2"/>
    <property type="match status" value="1"/>
</dbReference>
<dbReference type="AlphaFoldDB" id="A0A5J9W4Q3"/>
<feature type="region of interest" description="Disordered" evidence="5">
    <location>
        <begin position="247"/>
        <end position="270"/>
    </location>
</feature>
<dbReference type="Gene3D" id="3.40.395.10">
    <property type="entry name" value="Adenoviral Proteinase, Chain A"/>
    <property type="match status" value="1"/>
</dbReference>
<dbReference type="PROSITE" id="PS50600">
    <property type="entry name" value="ULP_PROTEASE"/>
    <property type="match status" value="1"/>
</dbReference>
<evidence type="ECO:0008006" key="10">
    <source>
        <dbReference type="Google" id="ProtNLM"/>
    </source>
</evidence>
<gene>
    <name evidence="8" type="ORF">EJB05_08893</name>
</gene>
<evidence type="ECO:0000256" key="4">
    <source>
        <dbReference type="ARBA" id="ARBA00022807"/>
    </source>
</evidence>
<feature type="domain" description="Ubiquitin-like protease family profile" evidence="7">
    <location>
        <begin position="370"/>
        <end position="548"/>
    </location>
</feature>
<feature type="compositionally biased region" description="Basic and acidic residues" evidence="5">
    <location>
        <begin position="256"/>
        <end position="267"/>
    </location>
</feature>
<accession>A0A5J9W4Q3</accession>
<evidence type="ECO:0000256" key="2">
    <source>
        <dbReference type="ARBA" id="ARBA00022670"/>
    </source>
</evidence>
<dbReference type="PANTHER" id="PTHR12606:SF1">
    <property type="entry name" value="UBIQUITIN-LIKE-SPECIFIC PROTEASE 1A"/>
    <property type="match status" value="1"/>
</dbReference>
<keyword evidence="2" id="KW-0645">Protease</keyword>
<evidence type="ECO:0000256" key="3">
    <source>
        <dbReference type="ARBA" id="ARBA00022801"/>
    </source>
</evidence>
<comment type="similarity">
    <text evidence="1">Belongs to the peptidase C48 family.</text>
</comment>
<proteinExistence type="inferred from homology"/>
<organism evidence="8 9">
    <name type="scientific">Eragrostis curvula</name>
    <name type="common">weeping love grass</name>
    <dbReference type="NCBI Taxonomy" id="38414"/>
    <lineage>
        <taxon>Eukaryota</taxon>
        <taxon>Viridiplantae</taxon>
        <taxon>Streptophyta</taxon>
        <taxon>Embryophyta</taxon>
        <taxon>Tracheophyta</taxon>
        <taxon>Spermatophyta</taxon>
        <taxon>Magnoliopsida</taxon>
        <taxon>Liliopsida</taxon>
        <taxon>Poales</taxon>
        <taxon>Poaceae</taxon>
        <taxon>PACMAD clade</taxon>
        <taxon>Chloridoideae</taxon>
        <taxon>Eragrostideae</taxon>
        <taxon>Eragrostidinae</taxon>
        <taxon>Eragrostis</taxon>
    </lineage>
</organism>
<dbReference type="Pfam" id="PF02902">
    <property type="entry name" value="Peptidase_C48"/>
    <property type="match status" value="1"/>
</dbReference>
<dbReference type="InterPro" id="IPR008974">
    <property type="entry name" value="TRAF-like"/>
</dbReference>
<dbReference type="Gene3D" id="2.60.210.10">
    <property type="entry name" value="Apoptosis, Tumor Necrosis Factor Receptor Associated Protein 2, Chain A"/>
    <property type="match status" value="1"/>
</dbReference>
<dbReference type="CDD" id="cd00121">
    <property type="entry name" value="MATH"/>
    <property type="match status" value="1"/>
</dbReference>
<evidence type="ECO:0000256" key="1">
    <source>
        <dbReference type="ARBA" id="ARBA00005234"/>
    </source>
</evidence>
<keyword evidence="3" id="KW-0378">Hydrolase</keyword>
<keyword evidence="4" id="KW-0788">Thiol protease</keyword>
<keyword evidence="9" id="KW-1185">Reference proteome</keyword>